<evidence type="ECO:0000313" key="2">
    <source>
        <dbReference type="EMBL" id="AIA80128.1"/>
    </source>
</evidence>
<evidence type="ECO:0000313" key="3">
    <source>
        <dbReference type="Proteomes" id="UP000019733"/>
    </source>
</evidence>
<dbReference type="Proteomes" id="UP000019733">
    <property type="component" value="Segment"/>
</dbReference>
<comment type="similarity">
    <text evidence="1">Belongs to the Tevenvirinae NAD--protein ADP-ribosyltransferase modA family.</text>
</comment>
<dbReference type="GO" id="GO:0044423">
    <property type="term" value="C:virion component"/>
    <property type="evidence" value="ECO:0007669"/>
    <property type="project" value="UniProtKB-UniRule"/>
</dbReference>
<keyword evidence="1" id="KW-0808">Transferase</keyword>
<reference evidence="2" key="1">
    <citation type="submission" date="2015-07" db="EMBL/GenBank/DDBJ databases">
        <title>Isolation and characterization of a novel lytic T4-like coliphage vB_EcoM_JS09 infecting APEC.</title>
        <authorList>
            <person name="Zhou Y."/>
            <person name="Bao H.D."/>
            <person name="Zhang H."/>
            <person name="Wang R."/>
        </authorList>
    </citation>
    <scope>NUCLEOTIDE SEQUENCE</scope>
</reference>
<name>A0A060BMT5_9CAUD</name>
<dbReference type="RefSeq" id="YP_009037485.1">
    <property type="nucleotide sequence ID" value="NC_024124.2"/>
</dbReference>
<proteinExistence type="inferred from homology"/>
<dbReference type="HAMAP" id="MF_04142">
    <property type="entry name" value="MODB_T4"/>
    <property type="match status" value="1"/>
</dbReference>
<keyword evidence="1" id="KW-0548">Nucleotidyltransferase</keyword>
<dbReference type="GeneID" id="19524886"/>
<dbReference type="GO" id="GO:0016779">
    <property type="term" value="F:nucleotidyltransferase activity"/>
    <property type="evidence" value="ECO:0007669"/>
    <property type="project" value="UniProtKB-KW"/>
</dbReference>
<organism evidence="2 3">
    <name type="scientific">Escherichia phage vB_EcoM_JS09</name>
    <dbReference type="NCBI Taxonomy" id="1430444"/>
    <lineage>
        <taxon>Viruses</taxon>
        <taxon>Duplodnaviria</taxon>
        <taxon>Heunggongvirae</taxon>
        <taxon>Uroviricota</taxon>
        <taxon>Caudoviricetes</taxon>
        <taxon>Pantevenvirales</taxon>
        <taxon>Straboviridae</taxon>
        <taxon>Tevenvirinae</taxon>
        <taxon>Mosigvirus</taxon>
        <taxon>Mosigvirus JS09</taxon>
    </lineage>
</organism>
<gene>
    <name evidence="1" type="primary">modB</name>
    <name evidence="2" type="ORF">JS09_0162</name>
</gene>
<dbReference type="GO" id="GO:0106274">
    <property type="term" value="F:NAD+-protein-arginine ADP-ribosyltransferase activity"/>
    <property type="evidence" value="ECO:0007669"/>
    <property type="project" value="UniProtKB-UniRule"/>
</dbReference>
<dbReference type="OrthoDB" id="9263at10239"/>
<dbReference type="KEGG" id="vg:19524886"/>
<feature type="binding site" evidence="1">
    <location>
        <position position="63"/>
    </location>
    <ligand>
        <name>NAD(+)</name>
        <dbReference type="ChEBI" id="CHEBI:57540"/>
    </ligand>
</feature>
<protein>
    <recommendedName>
        <fullName evidence="1">NAD--protein ADP-ribosyltransferase modB</fullName>
        <ecNumber evidence="1">2.4.2.31</ecNumber>
    </recommendedName>
</protein>
<sequence length="193" mass="22810">MTCQSELQEREYLTNLIDSKFTRQEQNILWACTDSKEDPDFHYELDHLVRKHMTSTVPVELYRGVTPEEVERLSLLSVGCHWSPGRVTSFTTDFSTARQFSGRWEYQTYTILSLRNAPFIFDYYQNMVNIVLAGKNPKHVMEETRVDVLDMIESEQEYMVSGISRFEIAEIEELEYDPLSRVYKIIHLKMLNF</sequence>
<keyword evidence="1" id="KW-0946">Virion</keyword>
<comment type="subcellular location">
    <subcellularLocation>
        <location evidence="1">Virion</location>
    </subcellularLocation>
    <text evidence="1">This protein is injected from the virion into the bacterial cell.</text>
</comment>
<comment type="catalytic activity">
    <reaction evidence="1">
        <text>L-arginyl-[protein] + NAD(+) = N(omega)-(ADP-D-ribosyl)-L-arginyl-[protein] + nicotinamide + H(+)</text>
        <dbReference type="Rhea" id="RHEA:19149"/>
        <dbReference type="Rhea" id="RHEA-COMP:10532"/>
        <dbReference type="Rhea" id="RHEA-COMP:15087"/>
        <dbReference type="ChEBI" id="CHEBI:15378"/>
        <dbReference type="ChEBI" id="CHEBI:17154"/>
        <dbReference type="ChEBI" id="CHEBI:29965"/>
        <dbReference type="ChEBI" id="CHEBI:57540"/>
        <dbReference type="ChEBI" id="CHEBI:142554"/>
        <dbReference type="EC" id="2.4.2.31"/>
    </reaction>
</comment>
<dbReference type="InterPro" id="IPR043662">
    <property type="entry name" value="ModB-like"/>
</dbReference>
<dbReference type="EMBL" id="KF582788">
    <property type="protein sequence ID" value="AIA80128.1"/>
    <property type="molecule type" value="Genomic_DNA"/>
</dbReference>
<evidence type="ECO:0000256" key="1">
    <source>
        <dbReference type="HAMAP-Rule" id="MF_04142"/>
    </source>
</evidence>
<accession>A0A060BMT5</accession>
<comment type="function">
    <text evidence="1">ADP-ribosyltransferase that regulates transcription by ADP-ribosylation of host ribosomal protein S1. Additional identified targets include proteins involved in either translation or cellular metabolism such as elongation factor-Tu or trigger factor. Also reprograms the host's gene-expression system by RNAylating host ribosomal protein S1. ModB can attach NAD-capped RNAs to target proteins post-transcriptionally resulting in covalent RNA-protein conjugates.</text>
</comment>
<feature type="active site" evidence="1">
    <location>
        <position position="157"/>
    </location>
</feature>
<keyword evidence="1" id="KW-0328">Glycosyltransferase</keyword>
<keyword evidence="3" id="KW-1185">Reference proteome</keyword>
<dbReference type="EC" id="2.4.2.31" evidence="1"/>